<reference evidence="1 2" key="1">
    <citation type="journal article" date="2008" name="Int. J. Syst. Evol. Microbiol.">
        <title>Tessaracoccus flavescens sp. nov., isolated from marine sediment.</title>
        <authorList>
            <person name="Lee D.W."/>
            <person name="Lee S.D."/>
        </authorList>
    </citation>
    <scope>NUCLEOTIDE SEQUENCE [LARGE SCALE GENOMIC DNA]</scope>
    <source>
        <strain evidence="1 2">SST-39T</strain>
    </source>
</reference>
<proteinExistence type="predicted"/>
<dbReference type="STRING" id="399497.BW733_04365"/>
<name>A0A1Q2CVP1_9ACTN</name>
<organism evidence="1 2">
    <name type="scientific">Tessaracoccus flavescens</name>
    <dbReference type="NCBI Taxonomy" id="399497"/>
    <lineage>
        <taxon>Bacteria</taxon>
        <taxon>Bacillati</taxon>
        <taxon>Actinomycetota</taxon>
        <taxon>Actinomycetes</taxon>
        <taxon>Propionibacteriales</taxon>
        <taxon>Propionibacteriaceae</taxon>
        <taxon>Tessaracoccus</taxon>
    </lineage>
</organism>
<evidence type="ECO:0000313" key="1">
    <source>
        <dbReference type="EMBL" id="AQP50183.1"/>
    </source>
</evidence>
<dbReference type="EMBL" id="CP019607">
    <property type="protein sequence ID" value="AQP50183.1"/>
    <property type="molecule type" value="Genomic_DNA"/>
</dbReference>
<evidence type="ECO:0000313" key="2">
    <source>
        <dbReference type="Proteomes" id="UP000188235"/>
    </source>
</evidence>
<accession>A0A1Q2CVP1</accession>
<dbReference type="Proteomes" id="UP000188235">
    <property type="component" value="Chromosome"/>
</dbReference>
<evidence type="ECO:0008006" key="3">
    <source>
        <dbReference type="Google" id="ProtNLM"/>
    </source>
</evidence>
<protein>
    <recommendedName>
        <fullName evidence="3">ESX-1 secretion-associated protein</fullName>
    </recommendedName>
</protein>
<keyword evidence="2" id="KW-1185">Reference proteome</keyword>
<dbReference type="RefSeq" id="WP_077348217.1">
    <property type="nucleotide sequence ID" value="NZ_CP019607.1"/>
</dbReference>
<dbReference type="KEGG" id="tfa:BW733_04365"/>
<dbReference type="AlphaFoldDB" id="A0A1Q2CVP1"/>
<gene>
    <name evidence="1" type="ORF">BW733_04365</name>
</gene>
<sequence length="100" mass="10340">MTSFDVTPEAIRKTARGPIGSGAAAMAAASRIPPPQIETGRHFAELTTHLASAAQGISGYLGDVAGSLEAMSTKLNLVAANYEATEAENTAAAQQFFRES</sequence>